<feature type="domain" description="TonB C-terminal" evidence="7">
    <location>
        <begin position="255"/>
        <end position="315"/>
    </location>
</feature>
<dbReference type="InterPro" id="IPR049806">
    <property type="entry name" value="MasK-like_C"/>
</dbReference>
<reference evidence="8 9" key="1">
    <citation type="journal article" date="2018" name="ISME J.">
        <title>Endosymbiont genomes yield clues of tubeworm success.</title>
        <authorList>
            <person name="Li Y."/>
            <person name="Liles M.R."/>
            <person name="Halanych K.M."/>
        </authorList>
    </citation>
    <scope>NUCLEOTIDE SEQUENCE [LARGE SCALE GENOMIC DNA]</scope>
    <source>
        <strain evidence="8">A1464</strain>
    </source>
</reference>
<evidence type="ECO:0000256" key="1">
    <source>
        <dbReference type="ARBA" id="ARBA00004167"/>
    </source>
</evidence>
<feature type="compositionally biased region" description="Basic residues" evidence="5">
    <location>
        <begin position="72"/>
        <end position="102"/>
    </location>
</feature>
<evidence type="ECO:0000256" key="5">
    <source>
        <dbReference type="SAM" id="MobiDB-lite"/>
    </source>
</evidence>
<dbReference type="NCBIfam" id="NF033768">
    <property type="entry name" value="myxo_SS_tail"/>
    <property type="match status" value="1"/>
</dbReference>
<dbReference type="GO" id="GO:0055085">
    <property type="term" value="P:transmembrane transport"/>
    <property type="evidence" value="ECO:0007669"/>
    <property type="project" value="InterPro"/>
</dbReference>
<evidence type="ECO:0000256" key="4">
    <source>
        <dbReference type="ARBA" id="ARBA00023136"/>
    </source>
</evidence>
<evidence type="ECO:0000256" key="6">
    <source>
        <dbReference type="SAM" id="Phobius"/>
    </source>
</evidence>
<evidence type="ECO:0000256" key="2">
    <source>
        <dbReference type="ARBA" id="ARBA00022692"/>
    </source>
</evidence>
<keyword evidence="3 6" id="KW-1133">Transmembrane helix</keyword>
<dbReference type="AlphaFoldDB" id="A0A370DFY7"/>
<dbReference type="Pfam" id="PF03544">
    <property type="entry name" value="TonB_C"/>
    <property type="match status" value="1"/>
</dbReference>
<comment type="caution">
    <text evidence="8">The sequence shown here is derived from an EMBL/GenBank/DDBJ whole genome shotgun (WGS) entry which is preliminary data.</text>
</comment>
<comment type="subcellular location">
    <subcellularLocation>
        <location evidence="1">Membrane</location>
        <topology evidence="1">Single-pass membrane protein</topology>
    </subcellularLocation>
</comment>
<evidence type="ECO:0000259" key="7">
    <source>
        <dbReference type="Pfam" id="PF03544"/>
    </source>
</evidence>
<feature type="transmembrane region" description="Helical" evidence="6">
    <location>
        <begin position="25"/>
        <end position="44"/>
    </location>
</feature>
<dbReference type="Proteomes" id="UP000254266">
    <property type="component" value="Unassembled WGS sequence"/>
</dbReference>
<dbReference type="InterPro" id="IPR006260">
    <property type="entry name" value="TonB/TolA_C"/>
</dbReference>
<dbReference type="GO" id="GO:0016020">
    <property type="term" value="C:membrane"/>
    <property type="evidence" value="ECO:0007669"/>
    <property type="project" value="UniProtKB-SubCell"/>
</dbReference>
<proteinExistence type="predicted"/>
<evidence type="ECO:0000256" key="3">
    <source>
        <dbReference type="ARBA" id="ARBA00022989"/>
    </source>
</evidence>
<gene>
    <name evidence="8" type="ORF">DIZ80_06750</name>
</gene>
<evidence type="ECO:0000313" key="8">
    <source>
        <dbReference type="EMBL" id="RDH83829.1"/>
    </source>
</evidence>
<protein>
    <submittedName>
        <fullName evidence="8">Energy transducer TonB</fullName>
    </submittedName>
</protein>
<dbReference type="SUPFAM" id="SSF74653">
    <property type="entry name" value="TolA/TonB C-terminal domain"/>
    <property type="match status" value="1"/>
</dbReference>
<name>A0A370DFY7_9GAMM</name>
<evidence type="ECO:0000313" key="9">
    <source>
        <dbReference type="Proteomes" id="UP000254266"/>
    </source>
</evidence>
<feature type="region of interest" description="Disordered" evidence="5">
    <location>
        <begin position="72"/>
        <end position="112"/>
    </location>
</feature>
<dbReference type="InterPro" id="IPR037682">
    <property type="entry name" value="TonB_C"/>
</dbReference>
<keyword evidence="4 6" id="KW-0472">Membrane</keyword>
<dbReference type="NCBIfam" id="TIGR01352">
    <property type="entry name" value="tonB_Cterm"/>
    <property type="match status" value="1"/>
</dbReference>
<keyword evidence="9" id="KW-1185">Reference proteome</keyword>
<sequence>MTAIYYDQLALSWHPESRSDSRFKLIVVVTIVISLLFAVTMSIIDVPEPDREAKAVVPERIANFILEKKEKPKPKVVKPKPKPKPKPIVKPKVKKLPKKKVDKKPLTKIQKKARDKAADSGLLALGNELADLMDTSDVSAMVGGKVKSSSSSATKATAVNKALLTADTSKGSGGVKSSKYATRIGSTKLSSQEITQVKQSLLSSGSLDKSKNASRKRKSRTGGVRAEEEITIVFDQNKSKLYSIYNRARRKNPSLKGKIVLAITIAPAGNVTKVKIISSELKDAKLEKRLLSRIKLFKFGAKKVEQVTVTYPIEFLPS</sequence>
<organism evidence="8 9">
    <name type="scientific">endosymbiont of Galathealinum brachiosum</name>
    <dbReference type="NCBI Taxonomy" id="2200906"/>
    <lineage>
        <taxon>Bacteria</taxon>
        <taxon>Pseudomonadati</taxon>
        <taxon>Pseudomonadota</taxon>
        <taxon>Gammaproteobacteria</taxon>
        <taxon>sulfur-oxidizing symbionts</taxon>
    </lineage>
</organism>
<accession>A0A370DFY7</accession>
<dbReference type="EMBL" id="QFXC01000008">
    <property type="protein sequence ID" value="RDH83829.1"/>
    <property type="molecule type" value="Genomic_DNA"/>
</dbReference>
<keyword evidence="2 6" id="KW-0812">Transmembrane</keyword>